<sequence length="228" mass="23744">MREHPAVRLVFQPVQQRIDRRPHLPYRLVGLIERAGVHGDVGDAAGQVWNQRRRVGPSTSRPTSRPTARQLTSSNVSISSTSPAFGSARTAAAAIGRIRSSAYVGTALGSSSGSMAARRSVCAGPSTISTFGMPRVRAMRGSAVATPICRIRRVAMTSSRRVTNQPPTAGTNTTGASRRSRAQIGYGSASSSSSVMSSIQVIRVSSVAGTPLAGACTAGVDARIARNG</sequence>
<dbReference type="Proteomes" id="UP000248544">
    <property type="component" value="Unassembled WGS sequence"/>
</dbReference>
<evidence type="ECO:0000256" key="1">
    <source>
        <dbReference type="SAM" id="MobiDB-lite"/>
    </source>
</evidence>
<dbReference type="AlphaFoldDB" id="A0A2W2HUV1"/>
<reference evidence="2 3" key="1">
    <citation type="submission" date="2018-01" db="EMBL/GenBank/DDBJ databases">
        <title>Draft genome sequence of Sphaerisporangium sp. 7K107.</title>
        <authorList>
            <person name="Sahin N."/>
            <person name="Saygin H."/>
            <person name="Ay H."/>
        </authorList>
    </citation>
    <scope>NUCLEOTIDE SEQUENCE [LARGE SCALE GENOMIC DNA]</scope>
    <source>
        <strain evidence="2 3">7K107</strain>
    </source>
</reference>
<evidence type="ECO:0000313" key="3">
    <source>
        <dbReference type="Proteomes" id="UP000248544"/>
    </source>
</evidence>
<comment type="caution">
    <text evidence="2">The sequence shown here is derived from an EMBL/GenBank/DDBJ whole genome shotgun (WGS) entry which is preliminary data.</text>
</comment>
<keyword evidence="3" id="KW-1185">Reference proteome</keyword>
<gene>
    <name evidence="2" type="ORF">C1I98_04025</name>
</gene>
<evidence type="ECO:0000313" key="2">
    <source>
        <dbReference type="EMBL" id="PZG54430.1"/>
    </source>
</evidence>
<proteinExistence type="predicted"/>
<feature type="region of interest" description="Disordered" evidence="1">
    <location>
        <begin position="157"/>
        <end position="190"/>
    </location>
</feature>
<name>A0A2W2HUV1_9ACTN</name>
<feature type="compositionally biased region" description="Polar residues" evidence="1">
    <location>
        <begin position="57"/>
        <end position="72"/>
    </location>
</feature>
<dbReference type="EMBL" id="POUA01000017">
    <property type="protein sequence ID" value="PZG54430.1"/>
    <property type="molecule type" value="Genomic_DNA"/>
</dbReference>
<feature type="compositionally biased region" description="Polar residues" evidence="1">
    <location>
        <begin position="157"/>
        <end position="177"/>
    </location>
</feature>
<feature type="region of interest" description="Disordered" evidence="1">
    <location>
        <begin position="43"/>
        <end position="83"/>
    </location>
</feature>
<accession>A0A2W2HUV1</accession>
<protein>
    <submittedName>
        <fullName evidence="2">Uncharacterized protein</fullName>
    </submittedName>
</protein>
<feature type="compositionally biased region" description="Low complexity" evidence="1">
    <location>
        <begin position="73"/>
        <end position="83"/>
    </location>
</feature>
<organism evidence="2 3">
    <name type="scientific">Spongiactinospora gelatinilytica</name>
    <dbReference type="NCBI Taxonomy" id="2666298"/>
    <lineage>
        <taxon>Bacteria</taxon>
        <taxon>Bacillati</taxon>
        <taxon>Actinomycetota</taxon>
        <taxon>Actinomycetes</taxon>
        <taxon>Streptosporangiales</taxon>
        <taxon>Streptosporangiaceae</taxon>
        <taxon>Spongiactinospora</taxon>
    </lineage>
</organism>